<dbReference type="KEGG" id="tsin:OXH18_14405"/>
<keyword evidence="3" id="KW-0328">Glycosyltransferase</keyword>
<evidence type="ECO:0000313" key="4">
    <source>
        <dbReference type="Proteomes" id="UP001163152"/>
    </source>
</evidence>
<dbReference type="RefSeq" id="WP_268607789.1">
    <property type="nucleotide sequence ID" value="NZ_CP113797.1"/>
</dbReference>
<keyword evidence="3" id="KW-0808">Transferase</keyword>
<dbReference type="Gene3D" id="3.40.50.2000">
    <property type="entry name" value="Glycogen Phosphorylase B"/>
    <property type="match status" value="2"/>
</dbReference>
<name>A0A9E8Z8D5_9CYAN</name>
<dbReference type="EMBL" id="CP113797">
    <property type="protein sequence ID" value="WAL58374.1"/>
    <property type="molecule type" value="Genomic_DNA"/>
</dbReference>
<dbReference type="Pfam" id="PF13439">
    <property type="entry name" value="Glyco_transf_4"/>
    <property type="match status" value="1"/>
</dbReference>
<organism evidence="3 4">
    <name type="scientific">Thermocoleostomius sinensis A174</name>
    <dbReference type="NCBI Taxonomy" id="2016057"/>
    <lineage>
        <taxon>Bacteria</taxon>
        <taxon>Bacillati</taxon>
        <taxon>Cyanobacteriota</taxon>
        <taxon>Cyanophyceae</taxon>
        <taxon>Oculatellales</taxon>
        <taxon>Oculatellaceae</taxon>
        <taxon>Thermocoleostomius</taxon>
    </lineage>
</organism>
<protein>
    <submittedName>
        <fullName evidence="3">Glycosyltransferase</fullName>
        <ecNumber evidence="3">2.4.-.-</ecNumber>
    </submittedName>
</protein>
<reference evidence="3" key="1">
    <citation type="submission" date="2022-12" db="EMBL/GenBank/DDBJ databases">
        <title>Polyphasic identification of a Novel Hot-Spring Cyanobacterium Ocullathermofonsia sinensis gen nov. sp. nov. and Genomic Insights on its Adaptations to the Thermal Habitat.</title>
        <authorList>
            <person name="Daroch M."/>
            <person name="Tang J."/>
            <person name="Jiang Y."/>
        </authorList>
    </citation>
    <scope>NUCLEOTIDE SEQUENCE</scope>
    <source>
        <strain evidence="3">PKUAC-SCTA174</strain>
    </source>
</reference>
<dbReference type="InterPro" id="IPR028098">
    <property type="entry name" value="Glyco_trans_4-like_N"/>
</dbReference>
<evidence type="ECO:0000313" key="3">
    <source>
        <dbReference type="EMBL" id="WAL58374.1"/>
    </source>
</evidence>
<feature type="domain" description="Glycosyl transferase family 1" evidence="1">
    <location>
        <begin position="188"/>
        <end position="327"/>
    </location>
</feature>
<dbReference type="Proteomes" id="UP001163152">
    <property type="component" value="Chromosome"/>
</dbReference>
<dbReference type="Pfam" id="PF00534">
    <property type="entry name" value="Glycos_transf_1"/>
    <property type="match status" value="1"/>
</dbReference>
<dbReference type="InterPro" id="IPR050194">
    <property type="entry name" value="Glycosyltransferase_grp1"/>
</dbReference>
<dbReference type="PANTHER" id="PTHR45947">
    <property type="entry name" value="SULFOQUINOVOSYL TRANSFERASE SQD2"/>
    <property type="match status" value="1"/>
</dbReference>
<feature type="domain" description="Glycosyltransferase subfamily 4-like N-terminal" evidence="2">
    <location>
        <begin position="14"/>
        <end position="180"/>
    </location>
</feature>
<proteinExistence type="predicted"/>
<evidence type="ECO:0000259" key="1">
    <source>
        <dbReference type="Pfam" id="PF00534"/>
    </source>
</evidence>
<sequence>MKLALVHDYLTQRGGAERVFEMLCKHFPEADIFTSLYAPDRTIELSDRVVQTSGLQNIPGATRYFRLLAPFYYPAFRSLDLQDYDLIISSSSSFAKGVRKRPDARHICFCHNVTRFLWDTQTYLRGFREYQSLYPVIGPVFEHMKQLDLTYAEEPDLYVANSTTVARRIKRIYGKQAITINYPIDDSKFIFSNKKEDFYLVSSRMISYKRIDIIVEAFNWLGWPLLIAGDGPERKRLEARALPNIRFLGHVSDRERSHLMSKAQSVIVAALEDYGLVPIEANFSGTPVICFGVGGVLDTQVPELTGLFFNRQTPDAVQSALLKAHQTDWNYAAIREHAMNHFTEKVFFSKVDRIVEAVHKNQVNCLPQSTWLPLPA</sequence>
<dbReference type="EC" id="2.4.-.-" evidence="3"/>
<evidence type="ECO:0000259" key="2">
    <source>
        <dbReference type="Pfam" id="PF13439"/>
    </source>
</evidence>
<gene>
    <name evidence="3" type="ORF">OXH18_14405</name>
</gene>
<accession>A0A9E8Z8D5</accession>
<dbReference type="AlphaFoldDB" id="A0A9E8Z8D5"/>
<dbReference type="PANTHER" id="PTHR45947:SF3">
    <property type="entry name" value="SULFOQUINOVOSYL TRANSFERASE SQD2"/>
    <property type="match status" value="1"/>
</dbReference>
<keyword evidence="4" id="KW-1185">Reference proteome</keyword>
<dbReference type="InterPro" id="IPR001296">
    <property type="entry name" value="Glyco_trans_1"/>
</dbReference>
<dbReference type="SUPFAM" id="SSF53756">
    <property type="entry name" value="UDP-Glycosyltransferase/glycogen phosphorylase"/>
    <property type="match status" value="1"/>
</dbReference>
<dbReference type="GO" id="GO:0016757">
    <property type="term" value="F:glycosyltransferase activity"/>
    <property type="evidence" value="ECO:0007669"/>
    <property type="project" value="UniProtKB-KW"/>
</dbReference>